<dbReference type="FunFam" id="3.30.300.30:FF:000015">
    <property type="entry name" value="Nonribosomal peptide synthase SidD"/>
    <property type="match status" value="4"/>
</dbReference>
<dbReference type="Gene3D" id="2.30.38.10">
    <property type="entry name" value="Luciferase, Domain 3"/>
    <property type="match status" value="1"/>
</dbReference>
<dbReference type="PANTHER" id="PTHR45527:SF16">
    <property type="entry name" value="NONRIBOSOMAL PEPTIDE SYNTHASE ATNA-RELATED"/>
    <property type="match status" value="1"/>
</dbReference>
<dbReference type="Gene3D" id="3.30.559.30">
    <property type="entry name" value="Nonribosomal peptide synthetase, condensation domain"/>
    <property type="match status" value="5"/>
</dbReference>
<dbReference type="PROSITE" id="PS00012">
    <property type="entry name" value="PHOSPHOPANTETHEINE"/>
    <property type="match status" value="2"/>
</dbReference>
<dbReference type="InterPro" id="IPR006162">
    <property type="entry name" value="Ppantetheine_attach_site"/>
</dbReference>
<dbReference type="NCBIfam" id="NF003417">
    <property type="entry name" value="PRK04813.1"/>
    <property type="match status" value="4"/>
</dbReference>
<comment type="pathway">
    <text evidence="1">Secondary metabolite biosynthesis.</text>
</comment>
<evidence type="ECO:0000256" key="6">
    <source>
        <dbReference type="ARBA" id="ARBA00029454"/>
    </source>
</evidence>
<dbReference type="GO" id="GO:0044550">
    <property type="term" value="P:secondary metabolite biosynthetic process"/>
    <property type="evidence" value="ECO:0007669"/>
    <property type="project" value="TreeGrafter"/>
</dbReference>
<feature type="compositionally biased region" description="Gly residues" evidence="7">
    <location>
        <begin position="4737"/>
        <end position="4748"/>
    </location>
</feature>
<evidence type="ECO:0000313" key="10">
    <source>
        <dbReference type="EMBL" id="KJZ74449.1"/>
    </source>
</evidence>
<dbReference type="Pfam" id="PF00550">
    <property type="entry name" value="PP-binding"/>
    <property type="match status" value="4"/>
</dbReference>
<feature type="domain" description="Carrier" evidence="9">
    <location>
        <begin position="421"/>
        <end position="497"/>
    </location>
</feature>
<dbReference type="SMART" id="SM00823">
    <property type="entry name" value="PKS_PP"/>
    <property type="match status" value="4"/>
</dbReference>
<dbReference type="GO" id="GO:0006338">
    <property type="term" value="P:chromatin remodeling"/>
    <property type="evidence" value="ECO:0007669"/>
    <property type="project" value="UniProtKB-ARBA"/>
</dbReference>
<dbReference type="Gene3D" id="1.10.1200.10">
    <property type="entry name" value="ACP-like"/>
    <property type="match status" value="4"/>
</dbReference>
<dbReference type="InterPro" id="IPR020806">
    <property type="entry name" value="PKS_PP-bd"/>
</dbReference>
<dbReference type="CDD" id="cd19534">
    <property type="entry name" value="E_NRPS"/>
    <property type="match status" value="1"/>
</dbReference>
<feature type="domain" description="Carrier" evidence="9">
    <location>
        <begin position="3015"/>
        <end position="3088"/>
    </location>
</feature>
<comment type="subunit">
    <text evidence="2">Component of the NuA4 histone acetyltransferase complex.</text>
</comment>
<dbReference type="FunFam" id="3.30.559.10:FF:000016">
    <property type="entry name" value="Nonribosomal peptide synthase Pes1"/>
    <property type="match status" value="1"/>
</dbReference>
<evidence type="ECO:0000256" key="5">
    <source>
        <dbReference type="ARBA" id="ARBA00022598"/>
    </source>
</evidence>
<protein>
    <submittedName>
        <fullName evidence="10">Uncharacterized protein</fullName>
    </submittedName>
</protein>
<evidence type="ECO:0000256" key="2">
    <source>
        <dbReference type="ARBA" id="ARBA00011353"/>
    </source>
</evidence>
<evidence type="ECO:0000256" key="7">
    <source>
        <dbReference type="SAM" id="MobiDB-lite"/>
    </source>
</evidence>
<dbReference type="Pfam" id="PF00501">
    <property type="entry name" value="AMP-binding"/>
    <property type="match status" value="3"/>
</dbReference>
<comment type="similarity">
    <text evidence="6">Belongs to the NRP synthetase family.</text>
</comment>
<keyword evidence="3" id="KW-0596">Phosphopantetheine</keyword>
<dbReference type="SMART" id="SM00298">
    <property type="entry name" value="CHROMO"/>
    <property type="match status" value="1"/>
</dbReference>
<dbReference type="InterPro" id="IPR016197">
    <property type="entry name" value="Chromo-like_dom_sf"/>
</dbReference>
<dbReference type="InterPro" id="IPR020845">
    <property type="entry name" value="AMP-binding_CS"/>
</dbReference>
<dbReference type="SUPFAM" id="SSF56801">
    <property type="entry name" value="Acetyl-CoA synthetase-like"/>
    <property type="match status" value="4"/>
</dbReference>
<gene>
    <name evidence="10" type="ORF">HIM_06045</name>
</gene>
<dbReference type="InterPro" id="IPR042099">
    <property type="entry name" value="ANL_N_sf"/>
</dbReference>
<dbReference type="GO" id="GO:0005737">
    <property type="term" value="C:cytoplasm"/>
    <property type="evidence" value="ECO:0007669"/>
    <property type="project" value="TreeGrafter"/>
</dbReference>
<feature type="domain" description="Chromo" evidence="8">
    <location>
        <begin position="109"/>
        <end position="169"/>
    </location>
</feature>
<dbReference type="Gene3D" id="2.40.50.40">
    <property type="match status" value="1"/>
</dbReference>
<dbReference type="CDD" id="cd19542">
    <property type="entry name" value="CT_NRPS-like"/>
    <property type="match status" value="2"/>
</dbReference>
<evidence type="ECO:0000256" key="1">
    <source>
        <dbReference type="ARBA" id="ARBA00005179"/>
    </source>
</evidence>
<dbReference type="GO" id="GO:0031177">
    <property type="term" value="F:phosphopantetheine binding"/>
    <property type="evidence" value="ECO:0007669"/>
    <property type="project" value="InterPro"/>
</dbReference>
<reference evidence="10 11" key="1">
    <citation type="journal article" date="2014" name="Genome Biol. Evol.">
        <title>Comparative genomics and transcriptomics analyses reveal divergent lifestyle features of nematode endoparasitic fungus Hirsutella minnesotensis.</title>
        <authorList>
            <person name="Lai Y."/>
            <person name="Liu K."/>
            <person name="Zhang X."/>
            <person name="Zhang X."/>
            <person name="Li K."/>
            <person name="Wang N."/>
            <person name="Shu C."/>
            <person name="Wu Y."/>
            <person name="Wang C."/>
            <person name="Bushley K.E."/>
            <person name="Xiang M."/>
            <person name="Liu X."/>
        </authorList>
    </citation>
    <scope>NUCLEOTIDE SEQUENCE [LARGE SCALE GENOMIC DNA]</scope>
    <source>
        <strain evidence="10 11">3608</strain>
    </source>
</reference>
<name>A0A0F8A4Z7_9HYPO</name>
<evidence type="ECO:0000256" key="3">
    <source>
        <dbReference type="ARBA" id="ARBA00022450"/>
    </source>
</evidence>
<keyword evidence="5" id="KW-0436">Ligase</keyword>
<evidence type="ECO:0000259" key="8">
    <source>
        <dbReference type="PROSITE" id="PS50013"/>
    </source>
</evidence>
<dbReference type="PROSITE" id="PS50013">
    <property type="entry name" value="CHROMO_2"/>
    <property type="match status" value="1"/>
</dbReference>
<feature type="region of interest" description="Disordered" evidence="7">
    <location>
        <begin position="4734"/>
        <end position="4760"/>
    </location>
</feature>
<dbReference type="GO" id="GO:0043041">
    <property type="term" value="P:amino acid activation for nonribosomal peptide biosynthetic process"/>
    <property type="evidence" value="ECO:0007669"/>
    <property type="project" value="TreeGrafter"/>
</dbReference>
<dbReference type="SUPFAM" id="SSF52777">
    <property type="entry name" value="CoA-dependent acyltransferases"/>
    <property type="match status" value="10"/>
</dbReference>
<dbReference type="GO" id="GO:0016874">
    <property type="term" value="F:ligase activity"/>
    <property type="evidence" value="ECO:0007669"/>
    <property type="project" value="UniProtKB-KW"/>
</dbReference>
<dbReference type="InterPro" id="IPR010071">
    <property type="entry name" value="AA_adenyl_dom"/>
</dbReference>
<dbReference type="FunFam" id="3.30.559.30:FF:000002">
    <property type="entry name" value="Nonribosomal peptide synthase Pes1"/>
    <property type="match status" value="1"/>
</dbReference>
<dbReference type="Proteomes" id="UP000054481">
    <property type="component" value="Unassembled WGS sequence"/>
</dbReference>
<dbReference type="OrthoDB" id="416786at2759"/>
<dbReference type="FunFam" id="3.30.559.30:FF:000005">
    <property type="entry name" value="Nonribosomal peptide synthase Pes1"/>
    <property type="match status" value="1"/>
</dbReference>
<proteinExistence type="inferred from homology"/>
<dbReference type="InterPro" id="IPR001242">
    <property type="entry name" value="Condensation_dom"/>
</dbReference>
<accession>A0A0F8A4Z7</accession>
<dbReference type="SUPFAM" id="SSF47336">
    <property type="entry name" value="ACP-like"/>
    <property type="match status" value="4"/>
</dbReference>
<dbReference type="PANTHER" id="PTHR45527">
    <property type="entry name" value="NONRIBOSOMAL PEPTIDE SYNTHETASE"/>
    <property type="match status" value="1"/>
</dbReference>
<evidence type="ECO:0000256" key="4">
    <source>
        <dbReference type="ARBA" id="ARBA00022553"/>
    </source>
</evidence>
<dbReference type="PROSITE" id="PS00455">
    <property type="entry name" value="AMP_BINDING"/>
    <property type="match status" value="2"/>
</dbReference>
<keyword evidence="4" id="KW-0597">Phosphoprotein</keyword>
<dbReference type="FunFam" id="3.40.50.12780:FF:000014">
    <property type="entry name" value="Nonribosomal peptide synthetase 1"/>
    <property type="match status" value="2"/>
</dbReference>
<dbReference type="PROSITE" id="PS50075">
    <property type="entry name" value="CARRIER"/>
    <property type="match status" value="4"/>
</dbReference>
<dbReference type="InterPro" id="IPR000873">
    <property type="entry name" value="AMP-dep_synth/lig_dom"/>
</dbReference>
<evidence type="ECO:0000313" key="11">
    <source>
        <dbReference type="Proteomes" id="UP000054481"/>
    </source>
</evidence>
<dbReference type="InterPro" id="IPR036736">
    <property type="entry name" value="ACP-like_sf"/>
</dbReference>
<dbReference type="CDD" id="cd05918">
    <property type="entry name" value="A_NRPS_SidN3_like"/>
    <property type="match status" value="3"/>
</dbReference>
<sequence length="4760" mass="528738">MAAAQQQQEEAANAKRQAAERFEVGDKVWLSMANYRSPRPCKKLDWLHHKYTVTKVISSHVVELDVRGSIYRRFHVDLLRRAYQDPAPGQKVDDAQPPAIQDETGEDLWDVDEILCARWKKRGRGEYRQALVRWTGYADPTWEPVEWLQGTIAMKAFEDKYGPIKTNDGRREKYDALAGTREPRRRRPGRRGEGGECHGLRPAWWTRLYRVRRFILHHGLRLAEPVAVTTLYEPIVGHGYLNDPIRTAESFIALDQRPLWLSRFRQGESSRLYRTGDLVQYTSDGSLRYIGRKDRQIKLRGQRIELSEVEHHLRHCFPRVQDAAAEIVVQHQDNQTAALTAFILPEQTVLKMSDNRFMALAAEAQRQLELLLPIYMVPTVFVPVNQFPYSKSGKLDRQMLRSLAAELTSNEYKPLATQKALPSSDEEIILQELFARVLKIPVNRLGIDDHFFRLGGDSLVAMHLAALAKDRGLDFSTTDIFQHPTVSSLAKRARRYANRVDHHIQPFSLVQRGADRSLVKKDAMGQCNASFDEIEDIYPCTPLQEGLMALTAKKPGKYIAMMKYELPRETDVAGFQQAWNAVSVANSILRTRIIHSENQGLLQVVLKKLPSWKVFGSLDEQQCYSEAHGMGLGSPLVHLSVAPLPDGSGGHQFLLTIHHSLYDGWSLALLWKQVEKAYKGETLPSRDFNRFIRHITGVQGAEEFWTSHTSELHAAAFPALPHDSYSPDPCQSFGFLMTGLPHPRSEHTLSTMVQLSWALMLSHYTGSRDVVFGLTSNGRAASLDTIADVTGPTIATVPVRISLDPDKTVDSCLSEAQQQTLAMIPFLQYGLHRIRKLGGDAAKATDFQTQLVIQPPDVASLDLGTLAIQEKEGMQGYESFSSYALVVILHVVEGSDDLNVWVNFDPHVLEEAEARRMLGQFRAILSQVCAGPKHEIQDVQVISEHDLKQLAEWNGGLPPAKQETLHDLSLGHALTRPNADAVSGWDGRLSYWELDDWSSRLAGYFLSRGVEAESRVVVLLDKSCWSIVAILAILRAGGVCVLIDPGYPHRRIEQLISKARPQLVVASSTRGSLVQGLGVGATLISSGFVQNLPALEIKLPSVRANQAAFILFTSGSTGTPKAIVMEHVHLSTSILAHGRGMRVGPDSRGLHFASYAFDASIYEIFNTLVYGGCLCVPSEHDRLNNLAGFTKDQKVNWAVFTASTLNLYLPQDLPTLKTIVTGGEPVSRHVVDTWADKVTLINGYGPAEGTVCAIGAIPAHGWKPGTIGHMVGSVGWIVDVFSPAKLAAIGATGELIIEGPVVTREYFEDPEKTAAAYIDPPGWLKAFRPNDSHGRLYKTGDLVKYNSDGTICFVGRKDTQVKLRGQRIELQEVEYNVKTSFPAADHVAAEVIVSREQARGPFLVAFIWSADDNLHESAEEKLFAQPSKQFREMVQHAESEMSATVPSYMVPQLFLPLARLPLSPSQKVDRRQLREACTALSADEIRAYSSKEKSVKQAPSTTIEKTIHEIWARLLGMHADSFGIDDNFFRLGGDSISAMQCVAQCAAAGLRTSVAALFKAKTIRQLSLATEKVQQAVAYPAAEQIGEPFGLSPIQQKFFHVAKRDLNHFNQNLSLRVSQSVSPTAIKEAIEWIVTDHSMLRARFVQASNGQWEQMITQDVSGSLLYREDRVLSHREAASLVESDQRDLDIQNGPLLVCHVLLDQDDQLYLSLTVHHLVIDIVSWHIVLSDLEQLLAGQRLSATPSLPFQTWCRLQATYAEKLDPAKALPYHAPSNFNAQKYWGMRAQDNCWGNAVQQGFVLGVPETKILVGSANRAFRTQPVEILHAALLEAFAQTFQDRPCPSIFSEGHGREPWSPGIDITGTVGWFTTIWPAHVPVQPGDKLLDIVRKTKDTRRQVPSNGWAYFVSRNHENEGPIEILFNYSPGFAKDSESLLQLVSLENEQLYQMSPIMSRFSLIDVLADVDDSRLSFNFIFNKAMQSPVSRWIANTKSCLEAAASTLRHQVAAVTLSDFPLLSYSYSELDDFGSNVMAALKATAEDIEDAYPCSPVQEGMIFSQAKDSKNYLNRAFWWAKSRNGRPVRPDKLKAAWHRVLQRHPLLRTVIYQSPRCDGFHDQVVLKKAPPGMCVVLPACEDPLQRLQAHQFDMSGLSPPQRFAICSSHRGQVACLLQVNHTLTDGFSRQLLLRDLCLAFDGPLGETAEGSYRDYVEYLQSIPMDEAFTYWQSYLELVQPCLLPASPPRRPYENQKRVHNFKPSFGHALRQFCAQKELTLSNAFQLAWALVLRLYVHADSVCFGYMSAGRDVPVAGIDKIIGPCINMLIFRLELGGDESVLDLLHRNQADFVQSLAHQHLSMADKIKAASASESRLFNTVMSMQREIEPLGDESTLELEEIGGEDPTEYDVIVNIGVLAQEIDISLEYSLAFVSDEQIENIADAFQQALLSMISEPQQSVRTLSLFGTLSERRVAQYNKQVVSGIEEFVDELIQKQCRVRPSALAVDAWDAKLTYGELDNLSSLVASELVRRGVGPNQFVPLLFEKSCWTAVALLGVLKAGGAFVLLDPAHPLKRLEDVCRDAAATLVITSDYNRNLAASLVSDFVVIGGQVATWRDQSTPLNRSNRHSSNAAYAVFTSGSTGKPKGVVIQHHGLATSAMAHGSHFLMDTGSRVLQFASYAFDAAIMEQVTTLILGGCVCVSSDRERMDIVKAMTTFEANWVFLTPSVARALNPSDLPTLKTLVCGGEAVDSKTVEMWRSQVNFFVGYGPSECAIFCSGKLISEDEDDGRSLGRFLGCNSWVVSPENANQLLPAGSIGELLVQGPVVARGYLKNPDKTAEVFPDPPSWLARFRKHSSGRVYRTGDLVRYVDGGQVQFLGRKDFQVKLRGQRIELGEVEYHLRRTFPQARDVIADVIKPAGDDGRPTLMAFIYTGDHGQAPFDDMFCTPDDCFSRDVMTTMSQLDKVLPVYMVPTIFLPLARIPLTKTDKTDRQAVRTAAANLTRAQLDRLTLRSREKRRASSSEEEEFQRIFAHAFGLSADDIGMDDHFFRLGGDSVLAMTLIFKAREAGFTITMADVFNHPNVCDLAAASRVSSTASTASTIAQFALVDDKEMLMQLAAEQCRIPIDQVQDIYPCTPLQEGLVALAAKRPGHYIATLEFKLADSTDTDRFISAWDAVAVANSILRTRVIQADSGQFLQVVVRDSVSWKMFADAKSCQEHIQAARMGLGDPLVHFSLIKSQNNSGQTLNFHLTLHHALYDGSSLPRLWSQAQAAYNGTTLPQQPFNRFINYVLAATGAKSFWKSEFEDLNAPVFPTILSSRYIPNPSASLQHTITSLDHEASEYTASTAIQLAWAVVVSCYTHSEDVLYGLTVNGRSAPLEGIQDITGPTFATFPVRTQVCSDDTVGKTLAAIHRQTVARMPFQQFGMQYMRQLSPEAAKACDFQCHLAIQAPGGYEENELLADVRTKHEDYVYGAFANYAFVMICHLPVKGESDFLVTVSYDASVVHSLEATRIVYQFEHVLRQLVRKQSQSLCLGELDLVCPQDRQQLQEWNRFVPESHEFCIHDLVLRHAISRPDAPAISAWDGDMTFRELDAASSILAQQLHGLGIEPGSFVPLLFERSKWVVVAMLALHRAGAACVNIDPTHPRRRIQEILEITEASFILTCQANRDKMIFENTTVVSVPIAGNTKRARAEPLSRHTVSPHDAAFIIFTSGSTGKPKGIVMEHANLATGIRDYSHEAHLDEGTRGLHFASYAFDASIYEIFGVLINGGCICIPSESSRMNNVVPFVNAHKVNWALFTPSFLTLLSPDTIPGVRTIMLGGEAITQENVDTWASKVNLVTAYGPAEVAICAVGPLPESGWKQGTLGRVTGGVGWITMPSDPDRLAPVGVPGELVIEGTVVTRGYIGDAEKTAAAYHTNPPWLRPFRDGETDSRVYRSGDLVQYNPDGTIRYLGRRDTQVKLRGQRIELGEVEHHVRHAFPNVTNVAAEVVVLRGGIPTLMAFVASAVASQGRFPDSLLEAPSAEFMAHAEAATRKIRGVVPGYMVPAVFVQLDKADRTRLRKEAAKLSHEQLQALCHNTGVKRKPETEREILLQSFWAQVLKMPPSDIGADDDFFSLGGDSLFAMRLAGVARRHGKHLPVSRIFNHPVLSEQSNVMETSVVDGEEGKYRPGSLLGISNVSAFFDDWLADGVQGYSAQDVEDLLPTTEVQKGLIRGENVTYSRLHLGTKFEPERLEAACGSLLRAHAILRTVFVPHDGEILQVVLRDVSFQIRRLESEEDIWDFSEKICSKDASLPVPFGSLHFQPFLVSRSRSEHMLILRMTHAQYDAASFQFLLKDLIMAYSGYELQSNYPPFAHYVRYRLSQDSNEAHEFWRNFLLDSEMTHTRVLCQTRPSDKEETVVKVSREVPLPSPPEGVTLASLAKAAWAIVLAKAAKKRDIVFGHTINGRDAPLQNIERISGPCITISPFRVAIQEGWTSVDLMNHVQAQHIRSMPFGHADFGAILKNATEWPSDTDFGSVFTHEDGNFDLTSSVEGTETQWEHTDLGRNHDFHVATWPVKGKLRVGLTVLSTRMNPDDVGRAMDEGIVGKLYSSPAHHKRQKVYQASVHFNKGELPELPELPAIIDVYLCDFHIGEIALMDDPSLGIETTKLPLNEAIDECNRKGIFPGQYGEDMSVKVITASGKEIPLAQLKTMSMDVEDCTEIPTSTDDFPTVSDRHSHPGRLKQYIKKELEQIREFGGVRQGSGYGGQQQGSGYDDDDDDDD</sequence>
<dbReference type="FunFam" id="3.30.559.30:FF:000003">
    <property type="entry name" value="Nonribosomal peptide synthase SidD"/>
    <property type="match status" value="2"/>
</dbReference>
<dbReference type="Gene3D" id="3.30.300.30">
    <property type="match status" value="4"/>
</dbReference>
<dbReference type="InterPro" id="IPR000953">
    <property type="entry name" value="Chromo/chromo_shadow_dom"/>
</dbReference>
<dbReference type="NCBIfam" id="TIGR01733">
    <property type="entry name" value="AA-adenyl-dom"/>
    <property type="match status" value="3"/>
</dbReference>
<dbReference type="Gene3D" id="3.30.559.10">
    <property type="entry name" value="Chloramphenicol acetyltransferase-like domain"/>
    <property type="match status" value="5"/>
</dbReference>
<dbReference type="InterPro" id="IPR023213">
    <property type="entry name" value="CAT-like_dom_sf"/>
</dbReference>
<dbReference type="Gene3D" id="3.40.50.12780">
    <property type="entry name" value="N-terminal domain of ligase-like"/>
    <property type="match status" value="3"/>
</dbReference>
<keyword evidence="11" id="KW-1185">Reference proteome</keyword>
<organism evidence="10 11">
    <name type="scientific">Hirsutella minnesotensis 3608</name>
    <dbReference type="NCBI Taxonomy" id="1043627"/>
    <lineage>
        <taxon>Eukaryota</taxon>
        <taxon>Fungi</taxon>
        <taxon>Dikarya</taxon>
        <taxon>Ascomycota</taxon>
        <taxon>Pezizomycotina</taxon>
        <taxon>Sordariomycetes</taxon>
        <taxon>Hypocreomycetidae</taxon>
        <taxon>Hypocreales</taxon>
        <taxon>Ophiocordycipitaceae</taxon>
        <taxon>Hirsutella</taxon>
    </lineage>
</organism>
<feature type="domain" description="Carrier" evidence="9">
    <location>
        <begin position="4080"/>
        <end position="4156"/>
    </location>
</feature>
<dbReference type="InterPro" id="IPR009081">
    <property type="entry name" value="PP-bd_ACP"/>
</dbReference>
<dbReference type="SUPFAM" id="SSF54160">
    <property type="entry name" value="Chromo domain-like"/>
    <property type="match status" value="1"/>
</dbReference>
<dbReference type="EMBL" id="KQ030525">
    <property type="protein sequence ID" value="KJZ74449.1"/>
    <property type="molecule type" value="Genomic_DNA"/>
</dbReference>
<dbReference type="CDD" id="cd19545">
    <property type="entry name" value="FUM14_C_NRPS-like"/>
    <property type="match status" value="2"/>
</dbReference>
<evidence type="ECO:0000259" key="9">
    <source>
        <dbReference type="PROSITE" id="PS50075"/>
    </source>
</evidence>
<feature type="domain" description="Carrier" evidence="9">
    <location>
        <begin position="1498"/>
        <end position="1574"/>
    </location>
</feature>
<dbReference type="FunFam" id="1.10.1200.10:FF:000005">
    <property type="entry name" value="Nonribosomal peptide synthetase 1"/>
    <property type="match status" value="3"/>
</dbReference>
<dbReference type="Pfam" id="PF00668">
    <property type="entry name" value="Condensation"/>
    <property type="match status" value="5"/>
</dbReference>
<dbReference type="InterPro" id="IPR045851">
    <property type="entry name" value="AMP-bd_C_sf"/>
</dbReference>